<gene>
    <name evidence="1" type="ORF">SDC9_204688</name>
</gene>
<comment type="caution">
    <text evidence="1">The sequence shown here is derived from an EMBL/GenBank/DDBJ whole genome shotgun (WGS) entry which is preliminary data.</text>
</comment>
<proteinExistence type="predicted"/>
<evidence type="ECO:0000313" key="1">
    <source>
        <dbReference type="EMBL" id="MPN56994.1"/>
    </source>
</evidence>
<organism evidence="1">
    <name type="scientific">bioreactor metagenome</name>
    <dbReference type="NCBI Taxonomy" id="1076179"/>
    <lineage>
        <taxon>unclassified sequences</taxon>
        <taxon>metagenomes</taxon>
        <taxon>ecological metagenomes</taxon>
    </lineage>
</organism>
<dbReference type="AlphaFoldDB" id="A0A645J937"/>
<accession>A0A645J937</accession>
<protein>
    <submittedName>
        <fullName evidence="1">Uncharacterized protein</fullName>
    </submittedName>
</protein>
<dbReference type="EMBL" id="VSSQ01127999">
    <property type="protein sequence ID" value="MPN56994.1"/>
    <property type="molecule type" value="Genomic_DNA"/>
</dbReference>
<sequence>MRGIGVEVLLGQTHFVQILACGRVHQDGVGRREVVGGDVVGQYGQWAHAAQSALGGQRTFPVGRAADIGALRPPVIQCPDLFAQVCVDGKHGFIDRAELLWSYGSLGHCVDFHVAGPDVPETDFAALEDSQHIVLDIEADGACNRIGHDQRR</sequence>
<reference evidence="1" key="1">
    <citation type="submission" date="2019-08" db="EMBL/GenBank/DDBJ databases">
        <authorList>
            <person name="Kucharzyk K."/>
            <person name="Murdoch R.W."/>
            <person name="Higgins S."/>
            <person name="Loffler F."/>
        </authorList>
    </citation>
    <scope>NUCLEOTIDE SEQUENCE</scope>
</reference>
<name>A0A645J937_9ZZZZ</name>